<protein>
    <recommendedName>
        <fullName evidence="2">C2 NT-type domain-containing protein</fullName>
    </recommendedName>
</protein>
<dbReference type="GeneID" id="39729419"/>
<dbReference type="VEuPathDB" id="PlasmoDB:PGAL8A_00089500"/>
<evidence type="ECO:0000313" key="3">
    <source>
        <dbReference type="EMBL" id="CRG93191.1"/>
    </source>
</evidence>
<feature type="coiled-coil region" evidence="1">
    <location>
        <begin position="343"/>
        <end position="373"/>
    </location>
</feature>
<dbReference type="Proteomes" id="UP000220797">
    <property type="component" value="Unassembled WGS sequence"/>
</dbReference>
<comment type="caution">
    <text evidence="3">The sequence shown here is derived from an EMBL/GenBank/DDBJ whole genome shotgun (WGS) entry which is preliminary data.</text>
</comment>
<dbReference type="PROSITE" id="PS51840">
    <property type="entry name" value="C2_NT"/>
    <property type="match status" value="1"/>
</dbReference>
<dbReference type="AlphaFoldDB" id="A0A1J1GPH6"/>
<gene>
    <name evidence="3" type="ORF">PGAL8A_00089500</name>
</gene>
<proteinExistence type="predicted"/>
<accession>A0A1J1GPH6</accession>
<dbReference type="RefSeq" id="XP_028526013.1">
    <property type="nucleotide sequence ID" value="XM_028671499.1"/>
</dbReference>
<feature type="coiled-coil region" evidence="1">
    <location>
        <begin position="732"/>
        <end position="806"/>
    </location>
</feature>
<dbReference type="EMBL" id="CVMV01000014">
    <property type="protein sequence ID" value="CRG93191.1"/>
    <property type="molecule type" value="Genomic_DNA"/>
</dbReference>
<dbReference type="OrthoDB" id="387147at2759"/>
<evidence type="ECO:0000256" key="1">
    <source>
        <dbReference type="SAM" id="Coils"/>
    </source>
</evidence>
<feature type="coiled-coil region" evidence="1">
    <location>
        <begin position="874"/>
        <end position="908"/>
    </location>
</feature>
<feature type="coiled-coil region" evidence="1">
    <location>
        <begin position="472"/>
        <end position="512"/>
    </location>
</feature>
<evidence type="ECO:0000259" key="2">
    <source>
        <dbReference type="PROSITE" id="PS51840"/>
    </source>
</evidence>
<keyword evidence="1" id="KW-0175">Coiled coil</keyword>
<keyword evidence="4" id="KW-1185">Reference proteome</keyword>
<feature type="domain" description="C2 NT-type" evidence="2">
    <location>
        <begin position="8"/>
        <end position="143"/>
    </location>
</feature>
<organism evidence="3 4">
    <name type="scientific">Plasmodium gallinaceum</name>
    <dbReference type="NCBI Taxonomy" id="5849"/>
    <lineage>
        <taxon>Eukaryota</taxon>
        <taxon>Sar</taxon>
        <taxon>Alveolata</taxon>
        <taxon>Apicomplexa</taxon>
        <taxon>Aconoidasida</taxon>
        <taxon>Haemosporida</taxon>
        <taxon>Plasmodiidae</taxon>
        <taxon>Plasmodium</taxon>
        <taxon>Plasmodium (Haemamoeba)</taxon>
    </lineage>
</organism>
<sequence>MEKAKNIMKYLNTSSEKYKFELLVDYINLKYHENIYVTFELVRGTRKILSDEKVLLKNEKAYFKKLIEIKLTLFHKKYNKSYKNKFFLLIFYIITNDEKYIIGKCKIDFSEYININEFYNIKFPIKYNLLNKGFAYVKINCCNLKDKKKTNANSSVPNSLVFPLNSNATNDILRRDKNILDEHSNENNYNHISDNNNNDTCILQPNENYIPYNENNNMNPLNEINIYNDNIEKKYKRNIVNLNKIKSSHTTLNSCNINKNNITNDQTQENSMVSNTNEHCCPHNYSDTSIIYLKKCINDSFKKLKEINNLNSKTISDINKQEIKEDVINKNCSDKNLNPRIINEQYDKNFKNYKENQKEYNDKEKKKEEKIQLSDSNYNTEIHNNDYYKINKKEDESNSNLKVQVLIGNMDKVIKNSHIIRNINSLYLEEEIKSNKEMIYNEFNKEIVDEVDKENFDNIKNPSEDMRDFQFYEELNEISDDKKLDNENINENNELNKTYTELEKCYELLLDKRNKEIKILSNKIFLLKKNSQIKEEKMKKMTIKIIKNYVEFSKRKCKEFIFVINNLKQLLSILNDEECFSDVDGKKNIAINLNDSEIFKKKNIKINDNIIFNQKCEYLYDIECINNKNIIIRNFQKIDYYCNIILKEDTDIYALYNHFEVIDEYINSLFTLKKEEMVNVMEILINIINELIEKQNIPVSLKKKKYNSLINIKGENIKNLNNKWDEKFINMEEIVKEKISKLEKEKNILTQENREINNNFNALEKIPLYPNIISLYEKNISTTSTIKKLTEDVHNLQQIIEELKNSLINDKKYVNINIESNDLIQKIINQYNNENNESEIDEYSYISSKSIYNKNMVYNVKKKKTTNKKNFSNYNIEKNEEEKYHKKVKELENELMNTKLLLAQSETKREEEINEFKKKYIHKKILN</sequence>
<dbReference type="InterPro" id="IPR019448">
    <property type="entry name" value="NT-C2"/>
</dbReference>
<reference evidence="3" key="1">
    <citation type="submission" date="2015-04" db="EMBL/GenBank/DDBJ databases">
        <authorList>
            <consortium name="Pathogen Informatics"/>
        </authorList>
    </citation>
    <scope>NUCLEOTIDE SEQUENCE [LARGE SCALE GENOMIC DNA]</scope>
    <source>
        <strain evidence="3">8A</strain>
    </source>
</reference>
<name>A0A1J1GPH6_PLAGA</name>
<evidence type="ECO:0000313" key="4">
    <source>
        <dbReference type="Proteomes" id="UP000220797"/>
    </source>
</evidence>